<evidence type="ECO:0000313" key="1">
    <source>
        <dbReference type="EMBL" id="KXS96816.1"/>
    </source>
</evidence>
<accession>A0A139H2W7</accession>
<evidence type="ECO:0000313" key="2">
    <source>
        <dbReference type="Proteomes" id="UP000070133"/>
    </source>
</evidence>
<comment type="caution">
    <text evidence="1">The sequence shown here is derived from an EMBL/GenBank/DDBJ whole genome shotgun (WGS) entry which is preliminary data.</text>
</comment>
<dbReference type="OrthoDB" id="3366823at2759"/>
<dbReference type="EMBL" id="LFZN01000162">
    <property type="protein sequence ID" value="KXS96816.1"/>
    <property type="molecule type" value="Genomic_DNA"/>
</dbReference>
<dbReference type="Proteomes" id="UP000070133">
    <property type="component" value="Unassembled WGS sequence"/>
</dbReference>
<organism evidence="1 2">
    <name type="scientific">Pseudocercospora eumusae</name>
    <dbReference type="NCBI Taxonomy" id="321146"/>
    <lineage>
        <taxon>Eukaryota</taxon>
        <taxon>Fungi</taxon>
        <taxon>Dikarya</taxon>
        <taxon>Ascomycota</taxon>
        <taxon>Pezizomycotina</taxon>
        <taxon>Dothideomycetes</taxon>
        <taxon>Dothideomycetidae</taxon>
        <taxon>Mycosphaerellales</taxon>
        <taxon>Mycosphaerellaceae</taxon>
        <taxon>Pseudocercospora</taxon>
    </lineage>
</organism>
<gene>
    <name evidence="1" type="ORF">AC578_8305</name>
</gene>
<keyword evidence="2" id="KW-1185">Reference proteome</keyword>
<dbReference type="PANTHER" id="PTHR47582">
    <property type="entry name" value="P450, PUTATIVE (EUROFUNG)-RELATED"/>
    <property type="match status" value="1"/>
</dbReference>
<proteinExistence type="predicted"/>
<sequence length="189" mass="20909">MDIVSSAEWAALEKRSNRSVGLEVMIVDVIGKVFCFDEKKVAILKDNMFGDDGSRPNSTMENHKLIHGSLAPGDELEVLIEQTLENVSKQVNVLGQAVDTDDKTVNIAGRHQKRDGSMHHEERLPIRDQCIQASNIMIAGRSTFKETLRLVAPSHTNRVIAEDTLVTNLSDGQTCLLKKGATIRYASRP</sequence>
<dbReference type="AlphaFoldDB" id="A0A139H2W7"/>
<name>A0A139H2W7_9PEZI</name>
<dbReference type="InterPro" id="IPR053007">
    <property type="entry name" value="CYP450_monoxygenase_sec-met"/>
</dbReference>
<dbReference type="PANTHER" id="PTHR47582:SF1">
    <property type="entry name" value="P450, PUTATIVE (EUROFUNG)-RELATED"/>
    <property type="match status" value="1"/>
</dbReference>
<protein>
    <submittedName>
        <fullName evidence="1">Uncharacterized protein</fullName>
    </submittedName>
</protein>
<reference evidence="1 2" key="1">
    <citation type="submission" date="2015-07" db="EMBL/GenBank/DDBJ databases">
        <title>Comparative genomics of the Sigatoka disease complex on banana suggests a link between parallel evolutionary changes in Pseudocercospora fijiensis and Pseudocercospora eumusae and increased virulence on the banana host.</title>
        <authorList>
            <person name="Chang T.-C."/>
            <person name="Salvucci A."/>
            <person name="Crous P.W."/>
            <person name="Stergiopoulos I."/>
        </authorList>
    </citation>
    <scope>NUCLEOTIDE SEQUENCE [LARGE SCALE GENOMIC DNA]</scope>
    <source>
        <strain evidence="1 2">CBS 114824</strain>
    </source>
</reference>